<dbReference type="PANTHER" id="PTHR33175">
    <property type="entry name" value="DNA-BINDING PROTEIN HU"/>
    <property type="match status" value="1"/>
</dbReference>
<dbReference type="OrthoDB" id="9797747at2"/>
<dbReference type="InterPro" id="IPR010992">
    <property type="entry name" value="IHF-like_DNA-bd_dom_sf"/>
</dbReference>
<dbReference type="Pfam" id="PF00216">
    <property type="entry name" value="Bac_DNA_binding"/>
    <property type="match status" value="1"/>
</dbReference>
<dbReference type="Proteomes" id="UP000189545">
    <property type="component" value="Chromosome"/>
</dbReference>
<dbReference type="KEGG" id="spsw:Sps_01964"/>
<dbReference type="STRING" id="225848.Sps_01964"/>
<dbReference type="EMBL" id="CP014782">
    <property type="protein sequence ID" value="AQS37124.1"/>
    <property type="molecule type" value="Genomic_DNA"/>
</dbReference>
<dbReference type="GO" id="GO:0005829">
    <property type="term" value="C:cytosol"/>
    <property type="evidence" value="ECO:0007669"/>
    <property type="project" value="TreeGrafter"/>
</dbReference>
<dbReference type="InterPro" id="IPR000119">
    <property type="entry name" value="Hist_DNA-bd"/>
</dbReference>
<dbReference type="SMART" id="SM00411">
    <property type="entry name" value="BHL"/>
    <property type="match status" value="1"/>
</dbReference>
<dbReference type="GO" id="GO:0003677">
    <property type="term" value="F:DNA binding"/>
    <property type="evidence" value="ECO:0007669"/>
    <property type="project" value="UniProtKB-KW"/>
</dbReference>
<dbReference type="Gene3D" id="4.10.520.10">
    <property type="entry name" value="IHF-like DNA-binding proteins"/>
    <property type="match status" value="1"/>
</dbReference>
<dbReference type="AlphaFoldDB" id="A0A1S6HNP4"/>
<proteinExistence type="inferred from homology"/>
<protein>
    <submittedName>
        <fullName evidence="4">Bacterial nucleoid DNA-binding protein</fullName>
    </submittedName>
</protein>
<evidence type="ECO:0000256" key="1">
    <source>
        <dbReference type="ARBA" id="ARBA00010529"/>
    </source>
</evidence>
<name>A0A1S6HNP4_9GAMM</name>
<evidence type="ECO:0000256" key="3">
    <source>
        <dbReference type="RuleBase" id="RU003939"/>
    </source>
</evidence>
<gene>
    <name evidence="4" type="ORF">Sps_01964</name>
</gene>
<accession>A0A1S6HNP4</accession>
<dbReference type="SUPFAM" id="SSF47729">
    <property type="entry name" value="IHF-like DNA-binding proteins"/>
    <property type="match status" value="1"/>
</dbReference>
<evidence type="ECO:0000313" key="5">
    <source>
        <dbReference type="Proteomes" id="UP000189545"/>
    </source>
</evidence>
<organism evidence="4 5">
    <name type="scientific">Shewanella psychrophila</name>
    <dbReference type="NCBI Taxonomy" id="225848"/>
    <lineage>
        <taxon>Bacteria</taxon>
        <taxon>Pseudomonadati</taxon>
        <taxon>Pseudomonadota</taxon>
        <taxon>Gammaproteobacteria</taxon>
        <taxon>Alteromonadales</taxon>
        <taxon>Shewanellaceae</taxon>
        <taxon>Shewanella</taxon>
    </lineage>
</organism>
<evidence type="ECO:0000313" key="4">
    <source>
        <dbReference type="EMBL" id="AQS37124.1"/>
    </source>
</evidence>
<dbReference type="PANTHER" id="PTHR33175:SF2">
    <property type="entry name" value="INTEGRATION HOST FACTOR SUBUNIT ALPHA"/>
    <property type="match status" value="1"/>
</dbReference>
<keyword evidence="5" id="KW-1185">Reference proteome</keyword>
<sequence length="100" mass="11368">MTINQMTKTKKDLVVRVKQDIPKYQANQLKEMTDFLLNDIVEIAKSGYVVSLKNLGNIQQIHKAARPGRNPKTGEDVLIAARSRISFKFRPSLAQIQEET</sequence>
<keyword evidence="2 4" id="KW-0238">DNA-binding</keyword>
<reference evidence="4 5" key="1">
    <citation type="submission" date="2016-03" db="EMBL/GenBank/DDBJ databases">
        <title>Complete genome sequence of Shewanella psychrophila WP2, a deep sea bacterium isolated from west Pacific sediment.</title>
        <authorList>
            <person name="Xu G."/>
            <person name="Jian H."/>
        </authorList>
    </citation>
    <scope>NUCLEOTIDE SEQUENCE [LARGE SCALE GENOMIC DNA]</scope>
    <source>
        <strain evidence="4 5">WP2</strain>
    </source>
</reference>
<evidence type="ECO:0000256" key="2">
    <source>
        <dbReference type="ARBA" id="ARBA00023125"/>
    </source>
</evidence>
<comment type="similarity">
    <text evidence="1 3">Belongs to the bacterial histone-like protein family.</text>
</comment>
<dbReference type="GO" id="GO:0030527">
    <property type="term" value="F:structural constituent of chromatin"/>
    <property type="evidence" value="ECO:0007669"/>
    <property type="project" value="InterPro"/>
</dbReference>